<keyword evidence="2" id="KW-1185">Reference proteome</keyword>
<proteinExistence type="predicted"/>
<organism evidence="1 2">
    <name type="scientific">Achromobacter phage Motura</name>
    <dbReference type="NCBI Taxonomy" id="2591403"/>
    <lineage>
        <taxon>Viruses</taxon>
        <taxon>Duplodnaviria</taxon>
        <taxon>Heunggongvirae</taxon>
        <taxon>Uroviricota</taxon>
        <taxon>Caudoviricetes</taxon>
        <taxon>Moturavirus</taxon>
        <taxon>Moturavirus motura</taxon>
    </lineage>
</organism>
<name>A0A514CSE5_9CAUD</name>
<sequence>MIDISAKFEDLGLITLTPSEFARIRGQVSADRFRVPYVLAGAAFMNVMVNDPDWHSLVDPTTRHEFLMQGHICNCFGTSIYSDAYCLERQVADNALFLFSERDGNLVAHKVTFVVE</sequence>
<dbReference type="EMBL" id="MN094788">
    <property type="protein sequence ID" value="QDH83390.1"/>
    <property type="molecule type" value="Genomic_DNA"/>
</dbReference>
<protein>
    <submittedName>
        <fullName evidence="1">Uncharacterized protein</fullName>
    </submittedName>
</protein>
<dbReference type="KEGG" id="vg:56136190"/>
<evidence type="ECO:0000313" key="1">
    <source>
        <dbReference type="EMBL" id="QDH83390.1"/>
    </source>
</evidence>
<evidence type="ECO:0000313" key="2">
    <source>
        <dbReference type="Proteomes" id="UP000320799"/>
    </source>
</evidence>
<dbReference type="Proteomes" id="UP000320799">
    <property type="component" value="Segment"/>
</dbReference>
<accession>A0A514CSE5</accession>
<reference evidence="1 2" key="1">
    <citation type="submission" date="2019-06" db="EMBL/GenBank/DDBJ databases">
        <authorList>
            <person name="Kincaid V.D."/>
            <person name="Fuller A."/>
            <person name="Hodges K."/>
            <person name="Bansal M."/>
            <person name="Essig J."/>
            <person name="Johnson A."/>
        </authorList>
    </citation>
    <scope>NUCLEOTIDE SEQUENCE [LARGE SCALE GENOMIC DNA]</scope>
</reference>
<dbReference type="RefSeq" id="YP_009903914.1">
    <property type="nucleotide sequence ID" value="NC_049849.1"/>
</dbReference>
<dbReference type="GeneID" id="56136190"/>